<evidence type="ECO:0000313" key="2">
    <source>
        <dbReference type="EMBL" id="CAH1430033.1"/>
    </source>
</evidence>
<dbReference type="Proteomes" id="UP001157418">
    <property type="component" value="Unassembled WGS sequence"/>
</dbReference>
<proteinExistence type="predicted"/>
<gene>
    <name evidence="2" type="ORF">LVIROSA_LOCUS16847</name>
</gene>
<sequence>MLFCLLKKKQMGAKLVKVVGPSDQLDMVGYWLAMKEVASFKKVSILELCAKTVAARGCDAVWKLKNMYNQPRPEAGVWCKTVGEDAFWNVPPPEFSRPFYPFHRFAPSTLCLQDHQSIAFEPSTTAEEVEKIICFGVANALILNQRRRRHRHCRQKSLIDVSDGVMHVLLCRLILGKLEPIPFGSQIDQPTSTELSMSFFFVDAVTITAEVISKTRSREILKLVSELYKQSHLGNMLLAYDGKKSAFAAGPLPFESKEFVV</sequence>
<evidence type="ECO:0000259" key="1">
    <source>
        <dbReference type="Pfam" id="PF16486"/>
    </source>
</evidence>
<keyword evidence="3" id="KW-1185">Reference proteome</keyword>
<reference evidence="2 3" key="1">
    <citation type="submission" date="2022-01" db="EMBL/GenBank/DDBJ databases">
        <authorList>
            <person name="Xiong W."/>
            <person name="Schranz E."/>
        </authorList>
    </citation>
    <scope>NUCLEOTIDE SEQUENCE [LARGE SCALE GENOMIC DNA]</scope>
</reference>
<comment type="caution">
    <text evidence="2">The sequence shown here is derived from an EMBL/GenBank/DDBJ whole genome shotgun (WGS) entry which is preliminary data.</text>
</comment>
<dbReference type="EMBL" id="CAKMRJ010003334">
    <property type="protein sequence ID" value="CAH1430033.1"/>
    <property type="molecule type" value="Genomic_DNA"/>
</dbReference>
<dbReference type="AlphaFoldDB" id="A0AAU9NAG5"/>
<accession>A0AAU9NAG5</accession>
<dbReference type="InterPro" id="IPR032474">
    <property type="entry name" value="Argonaute_N"/>
</dbReference>
<name>A0AAU9NAG5_9ASTR</name>
<protein>
    <recommendedName>
        <fullName evidence="1">Protein argonaute N-terminal domain-containing protein</fullName>
    </recommendedName>
</protein>
<dbReference type="Pfam" id="PF16486">
    <property type="entry name" value="ArgoN"/>
    <property type="match status" value="1"/>
</dbReference>
<feature type="domain" description="Protein argonaute N-terminal" evidence="1">
    <location>
        <begin position="205"/>
        <end position="260"/>
    </location>
</feature>
<organism evidence="2 3">
    <name type="scientific">Lactuca virosa</name>
    <dbReference type="NCBI Taxonomy" id="75947"/>
    <lineage>
        <taxon>Eukaryota</taxon>
        <taxon>Viridiplantae</taxon>
        <taxon>Streptophyta</taxon>
        <taxon>Embryophyta</taxon>
        <taxon>Tracheophyta</taxon>
        <taxon>Spermatophyta</taxon>
        <taxon>Magnoliopsida</taxon>
        <taxon>eudicotyledons</taxon>
        <taxon>Gunneridae</taxon>
        <taxon>Pentapetalae</taxon>
        <taxon>asterids</taxon>
        <taxon>campanulids</taxon>
        <taxon>Asterales</taxon>
        <taxon>Asteraceae</taxon>
        <taxon>Cichorioideae</taxon>
        <taxon>Cichorieae</taxon>
        <taxon>Lactucinae</taxon>
        <taxon>Lactuca</taxon>
    </lineage>
</organism>
<evidence type="ECO:0000313" key="3">
    <source>
        <dbReference type="Proteomes" id="UP001157418"/>
    </source>
</evidence>